<reference evidence="4" key="1">
    <citation type="submission" date="2016-10" db="EMBL/GenBank/DDBJ databases">
        <authorList>
            <person name="Varghese N."/>
            <person name="Submissions S."/>
        </authorList>
    </citation>
    <scope>NUCLEOTIDE SEQUENCE [LARGE SCALE GENOMIC DNA]</scope>
    <source>
        <strain evidence="4">DSM 26922</strain>
    </source>
</reference>
<dbReference type="AlphaFoldDB" id="A0A1H3BQD7"/>
<dbReference type="SUPFAM" id="SSF54373">
    <property type="entry name" value="FAD-linked reductases, C-terminal domain"/>
    <property type="match status" value="1"/>
</dbReference>
<dbReference type="Pfam" id="PF13450">
    <property type="entry name" value="NAD_binding_8"/>
    <property type="match status" value="1"/>
</dbReference>
<dbReference type="Pfam" id="PF01593">
    <property type="entry name" value="Amino_oxidase"/>
    <property type="match status" value="1"/>
</dbReference>
<evidence type="ECO:0000259" key="2">
    <source>
        <dbReference type="Pfam" id="PF01593"/>
    </source>
</evidence>
<protein>
    <submittedName>
        <fullName evidence="3">Monoamine oxidase</fullName>
    </submittedName>
</protein>
<comment type="similarity">
    <text evidence="1">Belongs to the flavin monoamine oxidase family.</text>
</comment>
<feature type="domain" description="Amine oxidase" evidence="2">
    <location>
        <begin position="98"/>
        <end position="340"/>
    </location>
</feature>
<sequence length="344" mass="36680">MLDLVIVGGGLSGLALARIAQSRGLTYKLLEARDRFGGRIDGIDGVDLGPSWFWPSHSRMAALVKKLNLTAFEQWSTGDALFEDRTTVQRGQGFASMAGTYRIAGGMSAVVEALVAKLDRSSLLLNAPVQTITQEDGVIVTTRDGTDYAAHHVVLAVPPRVAANMVFSPPLPVAAAQPLSGIPGWMAGQAKLVATYPTPFWREDGLSGDAVSQAGPMVEIHDASDPDSGKGAIFGFVGVPAPHRDGEHERILAAGLEQMTRLFGAKAATPEQLILKDWAQEPFTATRPDWDFNGPHPRYGCPPELRSLWDGVLLLGSTEFAATQGGFLEGALERAEEIAAILSK</sequence>
<dbReference type="OrthoDB" id="337830at2"/>
<dbReference type="SUPFAM" id="SSF51905">
    <property type="entry name" value="FAD/NAD(P)-binding domain"/>
    <property type="match status" value="1"/>
</dbReference>
<dbReference type="InterPro" id="IPR050703">
    <property type="entry name" value="Flavin_MAO"/>
</dbReference>
<dbReference type="InterPro" id="IPR002937">
    <property type="entry name" value="Amino_oxidase"/>
</dbReference>
<proteinExistence type="inferred from homology"/>
<accession>A0A1H3BQD7</accession>
<dbReference type="InterPro" id="IPR036188">
    <property type="entry name" value="FAD/NAD-bd_sf"/>
</dbReference>
<dbReference type="Gene3D" id="3.50.50.60">
    <property type="entry name" value="FAD/NAD(P)-binding domain"/>
    <property type="match status" value="2"/>
</dbReference>
<dbReference type="PANTHER" id="PTHR43563">
    <property type="entry name" value="AMINE OXIDASE"/>
    <property type="match status" value="1"/>
</dbReference>
<keyword evidence="4" id="KW-1185">Reference proteome</keyword>
<dbReference type="PANTHER" id="PTHR43563:SF14">
    <property type="entry name" value="AMINE OXIDASE"/>
    <property type="match status" value="1"/>
</dbReference>
<gene>
    <name evidence="3" type="ORF">SAMN04488001_3233</name>
</gene>
<dbReference type="RefSeq" id="WP_089947954.1">
    <property type="nucleotide sequence ID" value="NZ_FNOI01000007.1"/>
</dbReference>
<dbReference type="Proteomes" id="UP000199441">
    <property type="component" value="Unassembled WGS sequence"/>
</dbReference>
<name>A0A1H3BQD7_9RHOB</name>
<dbReference type="GO" id="GO:0016491">
    <property type="term" value="F:oxidoreductase activity"/>
    <property type="evidence" value="ECO:0007669"/>
    <property type="project" value="InterPro"/>
</dbReference>
<evidence type="ECO:0000256" key="1">
    <source>
        <dbReference type="ARBA" id="ARBA00005995"/>
    </source>
</evidence>
<evidence type="ECO:0000313" key="4">
    <source>
        <dbReference type="Proteomes" id="UP000199441"/>
    </source>
</evidence>
<dbReference type="EMBL" id="FNOI01000007">
    <property type="protein sequence ID" value="SDX44096.1"/>
    <property type="molecule type" value="Genomic_DNA"/>
</dbReference>
<organism evidence="3 4">
    <name type="scientific">Litoreibacter albidus</name>
    <dbReference type="NCBI Taxonomy" id="670155"/>
    <lineage>
        <taxon>Bacteria</taxon>
        <taxon>Pseudomonadati</taxon>
        <taxon>Pseudomonadota</taxon>
        <taxon>Alphaproteobacteria</taxon>
        <taxon>Rhodobacterales</taxon>
        <taxon>Roseobacteraceae</taxon>
        <taxon>Litoreibacter</taxon>
    </lineage>
</organism>
<evidence type="ECO:0000313" key="3">
    <source>
        <dbReference type="EMBL" id="SDX44096.1"/>
    </source>
</evidence>
<dbReference type="STRING" id="670155.SAMN04488001_3233"/>